<dbReference type="Proteomes" id="UP001050808">
    <property type="component" value="Unassembled WGS sequence"/>
</dbReference>
<evidence type="ECO:0000313" key="2">
    <source>
        <dbReference type="EMBL" id="GHI43634.1"/>
    </source>
</evidence>
<protein>
    <submittedName>
        <fullName evidence="2">Uncharacterized protein</fullName>
    </submittedName>
</protein>
<name>A0ABQ3R274_9ACTN</name>
<gene>
    <name evidence="2" type="ORF">Sviol_80420</name>
</gene>
<proteinExistence type="predicted"/>
<feature type="compositionally biased region" description="Polar residues" evidence="1">
    <location>
        <begin position="34"/>
        <end position="43"/>
    </location>
</feature>
<comment type="caution">
    <text evidence="2">The sequence shown here is derived from an EMBL/GenBank/DDBJ whole genome shotgun (WGS) entry which is preliminary data.</text>
</comment>
<keyword evidence="3" id="KW-1185">Reference proteome</keyword>
<reference evidence="2" key="1">
    <citation type="submission" date="2024-05" db="EMBL/GenBank/DDBJ databases">
        <title>Whole genome shotgun sequence of Streptomyces violascens NBRC 12920.</title>
        <authorList>
            <person name="Komaki H."/>
            <person name="Tamura T."/>
        </authorList>
    </citation>
    <scope>NUCLEOTIDE SEQUENCE</scope>
    <source>
        <strain evidence="2">NBRC 12920</strain>
    </source>
</reference>
<dbReference type="EMBL" id="BNDY01000021">
    <property type="protein sequence ID" value="GHI43634.1"/>
    <property type="molecule type" value="Genomic_DNA"/>
</dbReference>
<evidence type="ECO:0000256" key="1">
    <source>
        <dbReference type="SAM" id="MobiDB-lite"/>
    </source>
</evidence>
<feature type="region of interest" description="Disordered" evidence="1">
    <location>
        <begin position="24"/>
        <end position="68"/>
    </location>
</feature>
<sequence length="68" mass="7034">MAKIAAAQAEGLYGRLLDEVDLLGHADGTRPPKSVQTTNNPQATDLGAENGASDGNRTRALSLGITWG</sequence>
<evidence type="ECO:0000313" key="3">
    <source>
        <dbReference type="Proteomes" id="UP001050808"/>
    </source>
</evidence>
<organism evidence="2 3">
    <name type="scientific">Streptomyces violascens</name>
    <dbReference type="NCBI Taxonomy" id="67381"/>
    <lineage>
        <taxon>Bacteria</taxon>
        <taxon>Bacillati</taxon>
        <taxon>Actinomycetota</taxon>
        <taxon>Actinomycetes</taxon>
        <taxon>Kitasatosporales</taxon>
        <taxon>Streptomycetaceae</taxon>
        <taxon>Streptomyces</taxon>
    </lineage>
</organism>
<accession>A0ABQ3R274</accession>